<dbReference type="InterPro" id="IPR007353">
    <property type="entry name" value="DUF421"/>
</dbReference>
<evidence type="ECO:0000256" key="3">
    <source>
        <dbReference type="ARBA" id="ARBA00022475"/>
    </source>
</evidence>
<evidence type="ECO:0000313" key="10">
    <source>
        <dbReference type="Proteomes" id="UP000198727"/>
    </source>
</evidence>
<proteinExistence type="inferred from homology"/>
<dbReference type="GO" id="GO:0005886">
    <property type="term" value="C:plasma membrane"/>
    <property type="evidence" value="ECO:0007669"/>
    <property type="project" value="UniProtKB-SubCell"/>
</dbReference>
<dbReference type="AlphaFoldDB" id="A0A1I5YWS2"/>
<dbReference type="InterPro" id="IPR023090">
    <property type="entry name" value="UPF0702_alpha/beta_dom_sf"/>
</dbReference>
<keyword evidence="3" id="KW-1003">Cell membrane</keyword>
<keyword evidence="10" id="KW-1185">Reference proteome</keyword>
<evidence type="ECO:0000256" key="1">
    <source>
        <dbReference type="ARBA" id="ARBA00004651"/>
    </source>
</evidence>
<dbReference type="STRING" id="587909.SAMN05421810_10836"/>
<comment type="subcellular location">
    <subcellularLocation>
        <location evidence="1">Cell membrane</location>
        <topology evidence="1">Multi-pass membrane protein</topology>
    </subcellularLocation>
</comment>
<evidence type="ECO:0000256" key="5">
    <source>
        <dbReference type="ARBA" id="ARBA00022989"/>
    </source>
</evidence>
<dbReference type="Gene3D" id="3.30.240.20">
    <property type="entry name" value="bsu07140 like domains"/>
    <property type="match status" value="1"/>
</dbReference>
<sequence length="173" mass="19744">MNWQEIFSPDVSPVEIFVRGTVMYLFIYFTLRFVFKRESGATGITDLLVLVLLADAAQNGMAGEYTSIGDGVLLVGVIVLWATALDFLAYKVPPLRRFVRPRPLPLVRRGRLLRYNLAKELLTDDELFSQLREQGITRLSQVRQAQMEPDGRLSIVRFDEQGAGWRGHQDRMV</sequence>
<dbReference type="OrthoDB" id="8617494at2"/>
<evidence type="ECO:0000256" key="7">
    <source>
        <dbReference type="SAM" id="Phobius"/>
    </source>
</evidence>
<comment type="similarity">
    <text evidence="2">Belongs to the UPF0702 family.</text>
</comment>
<keyword evidence="5 7" id="KW-1133">Transmembrane helix</keyword>
<dbReference type="RefSeq" id="WP_092533183.1">
    <property type="nucleotide sequence ID" value="NZ_FOWW01000008.1"/>
</dbReference>
<protein>
    <recommendedName>
        <fullName evidence="8">YetF C-terminal domain-containing protein</fullName>
    </recommendedName>
</protein>
<feature type="transmembrane region" description="Helical" evidence="7">
    <location>
        <begin position="71"/>
        <end position="90"/>
    </location>
</feature>
<feature type="transmembrane region" description="Helical" evidence="7">
    <location>
        <begin position="16"/>
        <end position="35"/>
    </location>
</feature>
<evidence type="ECO:0000256" key="6">
    <source>
        <dbReference type="ARBA" id="ARBA00023136"/>
    </source>
</evidence>
<dbReference type="EMBL" id="FOWW01000008">
    <property type="protein sequence ID" value="SFQ48723.1"/>
    <property type="molecule type" value="Genomic_DNA"/>
</dbReference>
<evidence type="ECO:0000259" key="8">
    <source>
        <dbReference type="Pfam" id="PF04239"/>
    </source>
</evidence>
<dbReference type="PANTHER" id="PTHR34582:SF6">
    <property type="entry name" value="UPF0702 TRANSMEMBRANE PROTEIN YCAP"/>
    <property type="match status" value="1"/>
</dbReference>
<evidence type="ECO:0000256" key="4">
    <source>
        <dbReference type="ARBA" id="ARBA00022692"/>
    </source>
</evidence>
<evidence type="ECO:0000313" key="9">
    <source>
        <dbReference type="EMBL" id="SFQ48723.1"/>
    </source>
</evidence>
<accession>A0A1I5YWS2</accession>
<name>A0A1I5YWS2_9PSEU</name>
<reference evidence="10" key="1">
    <citation type="submission" date="2016-10" db="EMBL/GenBank/DDBJ databases">
        <authorList>
            <person name="Varghese N."/>
            <person name="Submissions S."/>
        </authorList>
    </citation>
    <scope>NUCLEOTIDE SEQUENCE [LARGE SCALE GENOMIC DNA]</scope>
    <source>
        <strain evidence="10">CGMCC 4.5579</strain>
    </source>
</reference>
<feature type="domain" description="YetF C-terminal" evidence="8">
    <location>
        <begin position="92"/>
        <end position="160"/>
    </location>
</feature>
<keyword evidence="6 7" id="KW-0472">Membrane</keyword>
<dbReference type="PANTHER" id="PTHR34582">
    <property type="entry name" value="UPF0702 TRANSMEMBRANE PROTEIN YCAP"/>
    <property type="match status" value="1"/>
</dbReference>
<dbReference type="Proteomes" id="UP000198727">
    <property type="component" value="Unassembled WGS sequence"/>
</dbReference>
<evidence type="ECO:0000256" key="2">
    <source>
        <dbReference type="ARBA" id="ARBA00006448"/>
    </source>
</evidence>
<keyword evidence="4 7" id="KW-0812">Transmembrane</keyword>
<dbReference type="Pfam" id="PF04239">
    <property type="entry name" value="DUF421"/>
    <property type="match status" value="1"/>
</dbReference>
<organism evidence="9 10">
    <name type="scientific">Amycolatopsis arida</name>
    <dbReference type="NCBI Taxonomy" id="587909"/>
    <lineage>
        <taxon>Bacteria</taxon>
        <taxon>Bacillati</taxon>
        <taxon>Actinomycetota</taxon>
        <taxon>Actinomycetes</taxon>
        <taxon>Pseudonocardiales</taxon>
        <taxon>Pseudonocardiaceae</taxon>
        <taxon>Amycolatopsis</taxon>
    </lineage>
</organism>
<gene>
    <name evidence="9" type="ORF">SAMN05421810_10836</name>
</gene>